<dbReference type="InterPro" id="IPR041373">
    <property type="entry name" value="RT_RNaseH"/>
</dbReference>
<dbReference type="InterPro" id="IPR012337">
    <property type="entry name" value="RNaseH-like_sf"/>
</dbReference>
<dbReference type="InterPro" id="IPR021109">
    <property type="entry name" value="Peptidase_aspartic_dom_sf"/>
</dbReference>
<dbReference type="SUPFAM" id="SSF56672">
    <property type="entry name" value="DNA/RNA polymerases"/>
    <property type="match status" value="1"/>
</dbReference>
<organism evidence="10 11">
    <name type="scientific">Orchesella dallaii</name>
    <dbReference type="NCBI Taxonomy" id="48710"/>
    <lineage>
        <taxon>Eukaryota</taxon>
        <taxon>Metazoa</taxon>
        <taxon>Ecdysozoa</taxon>
        <taxon>Arthropoda</taxon>
        <taxon>Hexapoda</taxon>
        <taxon>Collembola</taxon>
        <taxon>Entomobryomorpha</taxon>
        <taxon>Entomobryoidea</taxon>
        <taxon>Orchesellidae</taxon>
        <taxon>Orchesellinae</taxon>
        <taxon>Orchesella</taxon>
    </lineage>
</organism>
<dbReference type="Pfam" id="PF00665">
    <property type="entry name" value="rve"/>
    <property type="match status" value="1"/>
</dbReference>
<evidence type="ECO:0000256" key="5">
    <source>
        <dbReference type="ARBA" id="ARBA00022759"/>
    </source>
</evidence>
<comment type="caution">
    <text evidence="10">The sequence shown here is derived from an EMBL/GenBank/DDBJ whole genome shotgun (WGS) entry which is preliminary data.</text>
</comment>
<dbReference type="Gene3D" id="2.40.70.10">
    <property type="entry name" value="Acid Proteases"/>
    <property type="match status" value="1"/>
</dbReference>
<dbReference type="Gene3D" id="3.30.420.10">
    <property type="entry name" value="Ribonuclease H-like superfamily/Ribonuclease H"/>
    <property type="match status" value="1"/>
</dbReference>
<proteinExistence type="predicted"/>
<dbReference type="SUPFAM" id="SSF50630">
    <property type="entry name" value="Acid proteases"/>
    <property type="match status" value="1"/>
</dbReference>
<evidence type="ECO:0000256" key="2">
    <source>
        <dbReference type="ARBA" id="ARBA00022679"/>
    </source>
</evidence>
<name>A0ABP1Q117_9HEXA</name>
<feature type="domain" description="Reverse transcriptase" evidence="8">
    <location>
        <begin position="163"/>
        <end position="342"/>
    </location>
</feature>
<keyword evidence="2" id="KW-0808">Transferase</keyword>
<evidence type="ECO:0000256" key="1">
    <source>
        <dbReference type="ARBA" id="ARBA00012493"/>
    </source>
</evidence>
<protein>
    <recommendedName>
        <fullName evidence="1">RNA-directed DNA polymerase</fullName>
        <ecNumber evidence="1">2.7.7.49</ecNumber>
    </recommendedName>
</protein>
<keyword evidence="6" id="KW-0378">Hydrolase</keyword>
<reference evidence="10 11" key="1">
    <citation type="submission" date="2024-08" db="EMBL/GenBank/DDBJ databases">
        <authorList>
            <person name="Cucini C."/>
            <person name="Frati F."/>
        </authorList>
    </citation>
    <scope>NUCLEOTIDE SEQUENCE [LARGE SCALE GENOMIC DNA]</scope>
</reference>
<evidence type="ECO:0000259" key="8">
    <source>
        <dbReference type="PROSITE" id="PS50878"/>
    </source>
</evidence>
<dbReference type="InterPro" id="IPR036397">
    <property type="entry name" value="RNaseH_sf"/>
</dbReference>
<dbReference type="CDD" id="cd01647">
    <property type="entry name" value="RT_LTR"/>
    <property type="match status" value="1"/>
</dbReference>
<dbReference type="InterPro" id="IPR001584">
    <property type="entry name" value="Integrase_cat-core"/>
</dbReference>
<keyword evidence="4" id="KW-0540">Nuclease</keyword>
<keyword evidence="3" id="KW-0548">Nucleotidyltransferase</keyword>
<dbReference type="Gene3D" id="3.10.20.370">
    <property type="match status" value="1"/>
</dbReference>
<dbReference type="CDD" id="cd09274">
    <property type="entry name" value="RNase_HI_RT_Ty3"/>
    <property type="match status" value="1"/>
</dbReference>
<dbReference type="Gene3D" id="3.30.70.270">
    <property type="match status" value="2"/>
</dbReference>
<evidence type="ECO:0000256" key="3">
    <source>
        <dbReference type="ARBA" id="ARBA00022695"/>
    </source>
</evidence>
<dbReference type="InterPro" id="IPR000477">
    <property type="entry name" value="RT_dom"/>
</dbReference>
<evidence type="ECO:0000313" key="11">
    <source>
        <dbReference type="Proteomes" id="UP001642540"/>
    </source>
</evidence>
<sequence>MITKLGLDFSSNSIHSVVIGNTTSVQPLGECNIQFKLSNVPYAHSFLVMKDLPFNVILGADFIRKSGLVLDLSRGEYWTKARQHKRMTFTNANVLCSLQGLSDTQKAELDSVLTNFPDVVTNTIGCTQAVQCQIKVDGPPIAQKPYPVSYAKRKIIKQHIDKMLEQGIISRSESEWASPVTLQKQGNDYRFCIDYRKLNKVTKSDPYCIPRIDDLISRLGNAVYITKLDLKKGYWQIGMHPDSIEYTSFICHEGKYQFNRMPFGLKTAPSVFQRFMNKVLGHARGKFAEAYLDDILIISFSWTDHLEHIKYIFQRFREFNITINFDKCSFGETNVKYLGFLITPDGVATDPEKTTAISHYPHLKNWKDVKKFLGAVGWYRHYVPNFADKAEPLSRLLRNDVPFVWNEEQVNSFELLKNEICNAVVLNFPDFTRQFIVRTDASDLGLGAVLANIDADGFERPIAFASRTLTKTERAYHSNEKECLCIIWALKKWEAYLDGIEFILETDNRALVWLNSMKDVNSKFMRWSLKIQDFQPIIRHCPGRKNVVADALSRAPVGEEEEEDYKEVMDPPLQNASLSLFTAQLSTDLTLHKIQQAQQSDNEIQALLTDLPSDLMMDNGILFKLTKTQRKLPYIPKALRLDVLKYFHDSPQSGHMGFRKTLHRLLRRVYWVGMHEEIFAYIRSCPTCQIVKNPSSKPHGNLQSNKVHGPWDMLAIDLVGPLPITKNRKTQILCVVDHFTKWVELFAIRDAKAHTICKILEAEVFSRWGSPATLLSDNATNFRGKTFETLCRSWNVKHKFTTTYHPQANMSERVNRNIRAILTSYVGNKHNRWDDYLPYVSLALRTAVSDTTGYSPSMLNLGREISLPFDRSVEEYNDDFDSRIQYQSELVNKLSSVYALARLRIEKSQIQQKTYYDKRHKTFNPKVGDLVLLRTHYLSDKSKRFCKKFGYRWSGPCKIIRICSPVTFELVAVDNNETVGIHNAKNLRFYHDRPSFEPFAENEAAVSQTDLNIGDNTASQEQKRDMHGSIASRLKLRRRTCK</sequence>
<dbReference type="InterPro" id="IPR050951">
    <property type="entry name" value="Retrovirus_Pol_polyprotein"/>
</dbReference>
<dbReference type="PANTHER" id="PTHR37984:SF5">
    <property type="entry name" value="PROTEIN NYNRIN-LIKE"/>
    <property type="match status" value="1"/>
</dbReference>
<dbReference type="InterPro" id="IPR043128">
    <property type="entry name" value="Rev_trsase/Diguanyl_cyclase"/>
</dbReference>
<gene>
    <name evidence="10" type="ORF">ODALV1_LOCUS6093</name>
</gene>
<dbReference type="Gene3D" id="3.10.10.10">
    <property type="entry name" value="HIV Type 1 Reverse Transcriptase, subunit A, domain 1"/>
    <property type="match status" value="1"/>
</dbReference>
<dbReference type="EMBL" id="CAXLJM020000019">
    <property type="protein sequence ID" value="CAL8085376.1"/>
    <property type="molecule type" value="Genomic_DNA"/>
</dbReference>
<dbReference type="Gene3D" id="1.10.340.70">
    <property type="match status" value="1"/>
</dbReference>
<evidence type="ECO:0000256" key="6">
    <source>
        <dbReference type="ARBA" id="ARBA00022801"/>
    </source>
</evidence>
<dbReference type="InterPro" id="IPR043502">
    <property type="entry name" value="DNA/RNA_pol_sf"/>
</dbReference>
<dbReference type="PROSITE" id="PS50878">
    <property type="entry name" value="RT_POL"/>
    <property type="match status" value="1"/>
</dbReference>
<dbReference type="PANTHER" id="PTHR37984">
    <property type="entry name" value="PROTEIN CBG26694"/>
    <property type="match status" value="1"/>
</dbReference>
<evidence type="ECO:0000313" key="10">
    <source>
        <dbReference type="EMBL" id="CAL8085376.1"/>
    </source>
</evidence>
<evidence type="ECO:0000259" key="9">
    <source>
        <dbReference type="PROSITE" id="PS50994"/>
    </source>
</evidence>
<keyword evidence="11" id="KW-1185">Reference proteome</keyword>
<dbReference type="PROSITE" id="PS50994">
    <property type="entry name" value="INTEGRASE"/>
    <property type="match status" value="1"/>
</dbReference>
<evidence type="ECO:0000256" key="7">
    <source>
        <dbReference type="ARBA" id="ARBA00022918"/>
    </source>
</evidence>
<dbReference type="Pfam" id="PF00078">
    <property type="entry name" value="RVT_1"/>
    <property type="match status" value="1"/>
</dbReference>
<dbReference type="Pfam" id="PF17917">
    <property type="entry name" value="RT_RNaseH"/>
    <property type="match status" value="1"/>
</dbReference>
<accession>A0ABP1Q117</accession>
<dbReference type="InterPro" id="IPR041588">
    <property type="entry name" value="Integrase_H2C2"/>
</dbReference>
<dbReference type="Pfam" id="PF17921">
    <property type="entry name" value="Integrase_H2C2"/>
    <property type="match status" value="1"/>
</dbReference>
<keyword evidence="7" id="KW-0695">RNA-directed DNA polymerase</keyword>
<dbReference type="EC" id="2.7.7.49" evidence="1"/>
<feature type="domain" description="Integrase catalytic" evidence="9">
    <location>
        <begin position="706"/>
        <end position="864"/>
    </location>
</feature>
<dbReference type="Proteomes" id="UP001642540">
    <property type="component" value="Unassembled WGS sequence"/>
</dbReference>
<keyword evidence="5" id="KW-0255">Endonuclease</keyword>
<evidence type="ECO:0000256" key="4">
    <source>
        <dbReference type="ARBA" id="ARBA00022722"/>
    </source>
</evidence>
<dbReference type="SUPFAM" id="SSF53098">
    <property type="entry name" value="Ribonuclease H-like"/>
    <property type="match status" value="1"/>
</dbReference>